<feature type="binding site" evidence="7">
    <location>
        <position position="219"/>
    </location>
    <ligand>
        <name>Mg(2+)</name>
        <dbReference type="ChEBI" id="CHEBI:18420"/>
    </ligand>
</feature>
<evidence type="ECO:0000256" key="8">
    <source>
        <dbReference type="SAM" id="Phobius"/>
    </source>
</evidence>
<feature type="transmembrane region" description="Helical" evidence="8">
    <location>
        <begin position="136"/>
        <end position="153"/>
    </location>
</feature>
<dbReference type="InterPro" id="IPR018480">
    <property type="entry name" value="PNAcMuramoyl-5peptid_Trfase_CS"/>
</dbReference>
<sequence>MDSFTLKLLTPFAGVFSFFLVFLSIPTILRVAESKNLYDEPNKRTVHKTKIPTLGGLAIFLSFLFTYSIFAEWFSFTQIPFLIPALLIIFSIGIKDDIMVTAPMVKLFGQILAAFVIIGWGDLRFTSLHGFLGLDLNYMVGFMLTLVVFIYIVNGFNLIDGIDGLASISGIISITAFSFWFYINGNYHIPIFGAALVGALLGFTYFNVFSKTQKIFMGDTGSLLLGFLLAVAAVKFCEFNKPENADNLKFAMNSAPAVAIGILIVPVIDTLRIFVYRISRGNSPFTADKNHIHHRMLTLGFTHLQISSIIGLVNIFFVVLSYYLRNLGVVKLTIFNLVLGLAFSYIPAIFIYRKKKRMLKNKPLF</sequence>
<evidence type="ECO:0000313" key="10">
    <source>
        <dbReference type="Proteomes" id="UP001207408"/>
    </source>
</evidence>
<dbReference type="Pfam" id="PF00953">
    <property type="entry name" value="Glycos_transf_4"/>
    <property type="match status" value="1"/>
</dbReference>
<dbReference type="GO" id="GO:0016780">
    <property type="term" value="F:phosphotransferase activity, for other substituted phosphate groups"/>
    <property type="evidence" value="ECO:0007669"/>
    <property type="project" value="InterPro"/>
</dbReference>
<feature type="transmembrane region" description="Helical" evidence="8">
    <location>
        <begin position="215"/>
        <end position="234"/>
    </location>
</feature>
<gene>
    <name evidence="9" type="ORF">OM074_10915</name>
</gene>
<feature type="transmembrane region" description="Helical" evidence="8">
    <location>
        <begin position="165"/>
        <end position="183"/>
    </location>
</feature>
<dbReference type="GO" id="GO:0046872">
    <property type="term" value="F:metal ion binding"/>
    <property type="evidence" value="ECO:0007669"/>
    <property type="project" value="UniProtKB-KW"/>
</dbReference>
<feature type="transmembrane region" description="Helical" evidence="8">
    <location>
        <begin position="76"/>
        <end position="94"/>
    </location>
</feature>
<organism evidence="9 10">
    <name type="scientific">Plebeiibacterium marinum</name>
    <dbReference type="NCBI Taxonomy" id="2992111"/>
    <lineage>
        <taxon>Bacteria</taxon>
        <taxon>Pseudomonadati</taxon>
        <taxon>Bacteroidota</taxon>
        <taxon>Bacteroidia</taxon>
        <taxon>Marinilabiliales</taxon>
        <taxon>Marinilabiliaceae</taxon>
        <taxon>Plebeiibacterium</taxon>
    </lineage>
</organism>
<dbReference type="GO" id="GO:0009103">
    <property type="term" value="P:lipopolysaccharide biosynthetic process"/>
    <property type="evidence" value="ECO:0007669"/>
    <property type="project" value="TreeGrafter"/>
</dbReference>
<feature type="transmembrane region" description="Helical" evidence="8">
    <location>
        <begin position="53"/>
        <end position="70"/>
    </location>
</feature>
<evidence type="ECO:0000256" key="5">
    <source>
        <dbReference type="ARBA" id="ARBA00022989"/>
    </source>
</evidence>
<evidence type="ECO:0000256" key="7">
    <source>
        <dbReference type="PIRSR" id="PIRSR600715-1"/>
    </source>
</evidence>
<feature type="transmembrane region" description="Helical" evidence="8">
    <location>
        <begin position="12"/>
        <end position="32"/>
    </location>
</feature>
<comment type="cofactor">
    <cofactor evidence="7">
        <name>Mg(2+)</name>
        <dbReference type="ChEBI" id="CHEBI:18420"/>
    </cofactor>
</comment>
<keyword evidence="6 8" id="KW-0472">Membrane</keyword>
<feature type="transmembrane region" description="Helical" evidence="8">
    <location>
        <begin position="254"/>
        <end position="275"/>
    </location>
</feature>
<dbReference type="AlphaFoldDB" id="A0AAE3MEI3"/>
<evidence type="ECO:0000256" key="4">
    <source>
        <dbReference type="ARBA" id="ARBA00022692"/>
    </source>
</evidence>
<accession>A0AAE3MEI3</accession>
<comment type="subcellular location">
    <subcellularLocation>
        <location evidence="1">Cell membrane</location>
        <topology evidence="1">Multi-pass membrane protein</topology>
    </subcellularLocation>
</comment>
<keyword evidence="4 8" id="KW-0812">Transmembrane</keyword>
<dbReference type="EMBL" id="JAPDPI010000020">
    <property type="protein sequence ID" value="MCW3806136.1"/>
    <property type="molecule type" value="Genomic_DNA"/>
</dbReference>
<dbReference type="PROSITE" id="PS01348">
    <property type="entry name" value="MRAY_2"/>
    <property type="match status" value="1"/>
</dbReference>
<evidence type="ECO:0000256" key="1">
    <source>
        <dbReference type="ARBA" id="ARBA00004651"/>
    </source>
</evidence>
<evidence type="ECO:0000256" key="2">
    <source>
        <dbReference type="ARBA" id="ARBA00022475"/>
    </source>
</evidence>
<dbReference type="GO" id="GO:0044038">
    <property type="term" value="P:cell wall macromolecule biosynthetic process"/>
    <property type="evidence" value="ECO:0007669"/>
    <property type="project" value="TreeGrafter"/>
</dbReference>
<proteinExistence type="predicted"/>
<dbReference type="GO" id="GO:0005886">
    <property type="term" value="C:plasma membrane"/>
    <property type="evidence" value="ECO:0007669"/>
    <property type="project" value="UniProtKB-SubCell"/>
</dbReference>
<dbReference type="RefSeq" id="WP_301199508.1">
    <property type="nucleotide sequence ID" value="NZ_JAPDPI010000020.1"/>
</dbReference>
<dbReference type="GO" id="GO:0071555">
    <property type="term" value="P:cell wall organization"/>
    <property type="evidence" value="ECO:0007669"/>
    <property type="project" value="TreeGrafter"/>
</dbReference>
<dbReference type="PANTHER" id="PTHR22926:SF3">
    <property type="entry name" value="UNDECAPRENYL-PHOSPHATE ALPHA-N-ACETYLGLUCOSAMINYL 1-PHOSPHATE TRANSFERASE"/>
    <property type="match status" value="1"/>
</dbReference>
<keyword evidence="7" id="KW-0479">Metal-binding</keyword>
<name>A0AAE3MEI3_9BACT</name>
<keyword evidence="7" id="KW-0460">Magnesium</keyword>
<feature type="binding site" evidence="7">
    <location>
        <position position="157"/>
    </location>
    <ligand>
        <name>Mg(2+)</name>
        <dbReference type="ChEBI" id="CHEBI:18420"/>
    </ligand>
</feature>
<dbReference type="PANTHER" id="PTHR22926">
    <property type="entry name" value="PHOSPHO-N-ACETYLMURAMOYL-PENTAPEPTIDE-TRANSFERASE"/>
    <property type="match status" value="1"/>
</dbReference>
<keyword evidence="5 8" id="KW-1133">Transmembrane helix</keyword>
<feature type="transmembrane region" description="Helical" evidence="8">
    <location>
        <begin position="296"/>
        <end position="323"/>
    </location>
</feature>
<keyword evidence="2" id="KW-1003">Cell membrane</keyword>
<dbReference type="InterPro" id="IPR000715">
    <property type="entry name" value="Glycosyl_transferase_4"/>
</dbReference>
<feature type="transmembrane region" description="Helical" evidence="8">
    <location>
        <begin position="189"/>
        <end position="208"/>
    </location>
</feature>
<feature type="transmembrane region" description="Helical" evidence="8">
    <location>
        <begin position="101"/>
        <end position="121"/>
    </location>
</feature>
<keyword evidence="10" id="KW-1185">Reference proteome</keyword>
<dbReference type="CDD" id="cd06853">
    <property type="entry name" value="GT_WecA_like"/>
    <property type="match status" value="1"/>
</dbReference>
<comment type="caution">
    <text evidence="9">The sequence shown here is derived from an EMBL/GenBank/DDBJ whole genome shotgun (WGS) entry which is preliminary data.</text>
</comment>
<evidence type="ECO:0000256" key="6">
    <source>
        <dbReference type="ARBA" id="ARBA00023136"/>
    </source>
</evidence>
<keyword evidence="3 9" id="KW-0808">Transferase</keyword>
<evidence type="ECO:0000256" key="3">
    <source>
        <dbReference type="ARBA" id="ARBA00022679"/>
    </source>
</evidence>
<reference evidence="9" key="1">
    <citation type="submission" date="2022-10" db="EMBL/GenBank/DDBJ databases">
        <authorList>
            <person name="Yu W.X."/>
        </authorList>
    </citation>
    <scope>NUCLEOTIDE SEQUENCE</scope>
    <source>
        <strain evidence="9">D04</strain>
    </source>
</reference>
<dbReference type="Proteomes" id="UP001207408">
    <property type="component" value="Unassembled WGS sequence"/>
</dbReference>
<feature type="transmembrane region" description="Helical" evidence="8">
    <location>
        <begin position="329"/>
        <end position="352"/>
    </location>
</feature>
<evidence type="ECO:0000313" key="9">
    <source>
        <dbReference type="EMBL" id="MCW3806136.1"/>
    </source>
</evidence>
<protein>
    <submittedName>
        <fullName evidence="9">Undecaprenyl/decaprenyl-phosphate alpha-N-acetylglucosaminyl 1-phosphate transferase</fullName>
    </submittedName>
</protein>